<dbReference type="Proteomes" id="UP000078272">
    <property type="component" value="Unassembled WGS sequence"/>
</dbReference>
<feature type="transmembrane region" description="Helical" evidence="1">
    <location>
        <begin position="212"/>
        <end position="235"/>
    </location>
</feature>
<sequence length="246" mass="24540">MLTRTLAAALFAGLVAGASITPVQQIKLVPLILAAEVYEEGGAPAHAAHASALGLVSPAFAHSTGDHASAGGEHEATTLVASRTGGSLLANLVLGCGFALVLAAASLALNRPITLRNGALWGLAGFGVLTLAPALGLPPELPAMPAADLAARQFWWLGTVATSAAGLALLVLRRSPAARLGGLALVVAPHLVPAPHPADLASPIPPTLAAEFAVASLSVSALFFVLIGLAAGFAFDRFARVGTRAA</sequence>
<dbReference type="RefSeq" id="WP_058636894.1">
    <property type="nucleotide sequence ID" value="NZ_LDPZ01000085.1"/>
</dbReference>
<evidence type="ECO:0008006" key="4">
    <source>
        <dbReference type="Google" id="ProtNLM"/>
    </source>
</evidence>
<name>A0A175QZS5_9HYPH</name>
<comment type="caution">
    <text evidence="2">The sequence shown here is derived from an EMBL/GenBank/DDBJ whole genome shotgun (WGS) entry which is preliminary data.</text>
</comment>
<protein>
    <recommendedName>
        <fullName evidence="4">Cobalt transporter</fullName>
    </recommendedName>
</protein>
<proteinExistence type="predicted"/>
<evidence type="ECO:0000313" key="2">
    <source>
        <dbReference type="EMBL" id="KTQ80727.1"/>
    </source>
</evidence>
<dbReference type="AlphaFoldDB" id="A0A175QZS5"/>
<feature type="transmembrane region" description="Helical" evidence="1">
    <location>
        <begin position="88"/>
        <end position="109"/>
    </location>
</feature>
<reference evidence="2 3" key="1">
    <citation type="journal article" date="2016" name="Front. Microbiol.">
        <title>Genomic Resource of Rice Seed Associated Bacteria.</title>
        <authorList>
            <person name="Midha S."/>
            <person name="Bansal K."/>
            <person name="Sharma S."/>
            <person name="Kumar N."/>
            <person name="Patil P.P."/>
            <person name="Chaudhry V."/>
            <person name="Patil P.B."/>
        </authorList>
    </citation>
    <scope>NUCLEOTIDE SEQUENCE [LARGE SCALE GENOMIC DNA]</scope>
    <source>
        <strain evidence="2 3">NS226</strain>
    </source>
</reference>
<dbReference type="InterPro" id="IPR012666">
    <property type="entry name" value="CbtA_put"/>
</dbReference>
<feature type="transmembrane region" description="Helical" evidence="1">
    <location>
        <begin position="155"/>
        <end position="172"/>
    </location>
</feature>
<keyword evidence="1" id="KW-0472">Membrane</keyword>
<dbReference type="EMBL" id="LDPZ01000085">
    <property type="protein sequence ID" value="KTQ80727.1"/>
    <property type="molecule type" value="Genomic_DNA"/>
</dbReference>
<dbReference type="NCBIfam" id="TIGR02458">
    <property type="entry name" value="CbtA"/>
    <property type="match status" value="1"/>
</dbReference>
<accession>A0A175QZS5</accession>
<keyword evidence="1" id="KW-1133">Transmembrane helix</keyword>
<organism evidence="2 3">
    <name type="scientific">Aureimonas ureilytica</name>
    <dbReference type="NCBI Taxonomy" id="401562"/>
    <lineage>
        <taxon>Bacteria</taxon>
        <taxon>Pseudomonadati</taxon>
        <taxon>Pseudomonadota</taxon>
        <taxon>Alphaproteobacteria</taxon>
        <taxon>Hyphomicrobiales</taxon>
        <taxon>Aurantimonadaceae</taxon>
        <taxon>Aureimonas</taxon>
    </lineage>
</organism>
<dbReference type="STRING" id="401562.NS365_15185"/>
<dbReference type="PATRIC" id="fig|401562.3.peg.5065"/>
<gene>
    <name evidence="2" type="ORF">NS226_22735</name>
</gene>
<keyword evidence="1" id="KW-0812">Transmembrane</keyword>
<dbReference type="OrthoDB" id="9813640at2"/>
<evidence type="ECO:0000313" key="3">
    <source>
        <dbReference type="Proteomes" id="UP000078272"/>
    </source>
</evidence>
<feature type="transmembrane region" description="Helical" evidence="1">
    <location>
        <begin position="177"/>
        <end position="192"/>
    </location>
</feature>
<evidence type="ECO:0000256" key="1">
    <source>
        <dbReference type="SAM" id="Phobius"/>
    </source>
</evidence>
<feature type="transmembrane region" description="Helical" evidence="1">
    <location>
        <begin position="118"/>
        <end position="135"/>
    </location>
</feature>
<dbReference type="Pfam" id="PF09490">
    <property type="entry name" value="CbtA"/>
    <property type="match status" value="1"/>
</dbReference>